<evidence type="ECO:0000313" key="1">
    <source>
        <dbReference type="EMBL" id="MBB2181833.1"/>
    </source>
</evidence>
<dbReference type="AlphaFoldDB" id="A0A839JVZ4"/>
<organism evidence="1 2">
    <name type="scientific">Variimorphobacter saccharofermentans</name>
    <dbReference type="NCBI Taxonomy" id="2755051"/>
    <lineage>
        <taxon>Bacteria</taxon>
        <taxon>Bacillati</taxon>
        <taxon>Bacillota</taxon>
        <taxon>Clostridia</taxon>
        <taxon>Lachnospirales</taxon>
        <taxon>Lachnospiraceae</taxon>
        <taxon>Variimorphobacter</taxon>
    </lineage>
</organism>
<dbReference type="RefSeq" id="WP_228351582.1">
    <property type="nucleotide sequence ID" value="NZ_JACEGA010000001.1"/>
</dbReference>
<protein>
    <submittedName>
        <fullName evidence="1">Transposon-transfer assisting family protein</fullName>
    </submittedName>
</protein>
<reference evidence="1 2" key="1">
    <citation type="submission" date="2020-07" db="EMBL/GenBank/DDBJ databases">
        <title>Characterization and genome sequencing of isolate MD1, a novel member within the family Lachnospiraceae.</title>
        <authorList>
            <person name="Rettenmaier R."/>
            <person name="Di Bello L."/>
            <person name="Zinser C."/>
            <person name="Scheitz K."/>
            <person name="Liebl W."/>
            <person name="Zverlov V."/>
        </authorList>
    </citation>
    <scope>NUCLEOTIDE SEQUENCE [LARGE SCALE GENOMIC DNA]</scope>
    <source>
        <strain evidence="1 2">MD1</strain>
    </source>
</reference>
<dbReference type="EMBL" id="JACEGA010000001">
    <property type="protein sequence ID" value="MBB2181833.1"/>
    <property type="molecule type" value="Genomic_DNA"/>
</dbReference>
<accession>A0A839JVZ4</accession>
<gene>
    <name evidence="1" type="ORF">H0486_02945</name>
</gene>
<dbReference type="InterPro" id="IPR041965">
    <property type="entry name" value="TTRAP_sf"/>
</dbReference>
<proteinExistence type="predicted"/>
<name>A0A839JVZ4_9FIRM</name>
<keyword evidence="2" id="KW-1185">Reference proteome</keyword>
<dbReference type="InterPro" id="IPR025468">
    <property type="entry name" value="TTRAP"/>
</dbReference>
<dbReference type="Proteomes" id="UP000574276">
    <property type="component" value="Unassembled WGS sequence"/>
</dbReference>
<evidence type="ECO:0000313" key="2">
    <source>
        <dbReference type="Proteomes" id="UP000574276"/>
    </source>
</evidence>
<sequence length="69" mass="8126">MSKFTVEEINFMCVFETQDRTDMIRQIRQVMPHIKDSDMEELGEQVLGKLHNMTDEEFAEISLEAAEEM</sequence>
<comment type="caution">
    <text evidence="1">The sequence shown here is derived from an EMBL/GenBank/DDBJ whole genome shotgun (WGS) entry which is preliminary data.</text>
</comment>
<dbReference type="Pfam" id="PF14203">
    <property type="entry name" value="TTRAP"/>
    <property type="match status" value="1"/>
</dbReference>
<dbReference type="Gene3D" id="1.10.10.1850">
    <property type="entry name" value="Sporulation protein-like"/>
    <property type="match status" value="1"/>
</dbReference>